<dbReference type="GO" id="GO:0006047">
    <property type="term" value="P:UDP-N-acetylglucosamine metabolic process"/>
    <property type="evidence" value="ECO:0007669"/>
    <property type="project" value="TreeGrafter"/>
</dbReference>
<keyword evidence="5 10" id="KW-0963">Cytoplasm</keyword>
<protein>
    <recommendedName>
        <fullName evidence="4 10">Glutamine--fructose-6-phosphate aminotransferase [isomerizing]</fullName>
        <ecNumber evidence="3 10">2.6.1.16</ecNumber>
    </recommendedName>
    <alternativeName>
        <fullName evidence="10">D-fructose-6-phosphate amidotransferase</fullName>
    </alternativeName>
    <alternativeName>
        <fullName evidence="10">GFAT</fullName>
    </alternativeName>
    <alternativeName>
        <fullName evidence="10">Glucosamine-6-phosphate synthase</fullName>
    </alternativeName>
    <alternativeName>
        <fullName evidence="10">Hexosephosphate aminotransferase</fullName>
    </alternativeName>
    <alternativeName>
        <fullName evidence="10">L-glutamine--D-fructose-6-phosphate amidotransferase</fullName>
    </alternativeName>
</protein>
<comment type="catalytic activity">
    <reaction evidence="1 10">
        <text>D-fructose 6-phosphate + L-glutamine = D-glucosamine 6-phosphate + L-glutamate</text>
        <dbReference type="Rhea" id="RHEA:13237"/>
        <dbReference type="ChEBI" id="CHEBI:29985"/>
        <dbReference type="ChEBI" id="CHEBI:58359"/>
        <dbReference type="ChEBI" id="CHEBI:58725"/>
        <dbReference type="ChEBI" id="CHEBI:61527"/>
        <dbReference type="EC" id="2.6.1.16"/>
    </reaction>
</comment>
<evidence type="ECO:0000256" key="2">
    <source>
        <dbReference type="ARBA" id="ARBA00004496"/>
    </source>
</evidence>
<dbReference type="PROSITE" id="PS51278">
    <property type="entry name" value="GATASE_TYPE_2"/>
    <property type="match status" value="1"/>
</dbReference>
<dbReference type="Gene3D" id="3.60.20.10">
    <property type="entry name" value="Glutamine Phosphoribosylpyrophosphate, subunit 1, domain 1"/>
    <property type="match status" value="1"/>
</dbReference>
<reference evidence="14" key="1">
    <citation type="submission" date="2016-10" db="EMBL/GenBank/DDBJ databases">
        <authorList>
            <person name="Varghese N."/>
            <person name="Submissions S."/>
        </authorList>
    </citation>
    <scope>NUCLEOTIDE SEQUENCE [LARGE SCALE GENOMIC DNA]</scope>
    <source>
        <strain evidence="14">DSM 22619</strain>
    </source>
</reference>
<keyword evidence="8" id="KW-0677">Repeat</keyword>
<organism evidence="13 14">
    <name type="scientific">Parafannyhessea umbonata</name>
    <dbReference type="NCBI Taxonomy" id="604330"/>
    <lineage>
        <taxon>Bacteria</taxon>
        <taxon>Bacillati</taxon>
        <taxon>Actinomycetota</taxon>
        <taxon>Coriobacteriia</taxon>
        <taxon>Coriobacteriales</taxon>
        <taxon>Atopobiaceae</taxon>
        <taxon>Parafannyhessea</taxon>
    </lineage>
</organism>
<accession>A0A1G6LJN0</accession>
<evidence type="ECO:0000256" key="4">
    <source>
        <dbReference type="ARBA" id="ARBA00016090"/>
    </source>
</evidence>
<dbReference type="CDD" id="cd00714">
    <property type="entry name" value="GFAT"/>
    <property type="match status" value="1"/>
</dbReference>
<dbReference type="GO" id="GO:0005829">
    <property type="term" value="C:cytosol"/>
    <property type="evidence" value="ECO:0007669"/>
    <property type="project" value="TreeGrafter"/>
</dbReference>
<dbReference type="InterPro" id="IPR047084">
    <property type="entry name" value="GFAT_N"/>
</dbReference>
<dbReference type="InterPro" id="IPR001347">
    <property type="entry name" value="SIS_dom"/>
</dbReference>
<dbReference type="PANTHER" id="PTHR10937">
    <property type="entry name" value="GLUCOSAMINE--FRUCTOSE-6-PHOSPHATE AMINOTRANSFERASE, ISOMERIZING"/>
    <property type="match status" value="1"/>
</dbReference>
<keyword evidence="9" id="KW-0315">Glutamine amidotransferase</keyword>
<feature type="active site" description="Nucleophile; for GATase activity" evidence="10">
    <location>
        <position position="2"/>
    </location>
</feature>
<feature type="domain" description="SIS" evidence="12">
    <location>
        <begin position="463"/>
        <end position="605"/>
    </location>
</feature>
<dbReference type="InterPro" id="IPR035490">
    <property type="entry name" value="GlmS/FrlB_SIS"/>
</dbReference>
<evidence type="ECO:0000259" key="11">
    <source>
        <dbReference type="PROSITE" id="PS51278"/>
    </source>
</evidence>
<dbReference type="Gene3D" id="3.40.50.10490">
    <property type="entry name" value="Glucose-6-phosphate isomerase like protein, domain 1"/>
    <property type="match status" value="2"/>
</dbReference>
<keyword evidence="14" id="KW-1185">Reference proteome</keyword>
<feature type="initiator methionine" description="Removed" evidence="10">
    <location>
        <position position="1"/>
    </location>
</feature>
<dbReference type="GO" id="GO:0006487">
    <property type="term" value="P:protein N-linked glycosylation"/>
    <property type="evidence" value="ECO:0007669"/>
    <property type="project" value="TreeGrafter"/>
</dbReference>
<evidence type="ECO:0000256" key="8">
    <source>
        <dbReference type="ARBA" id="ARBA00022737"/>
    </source>
</evidence>
<dbReference type="NCBIfam" id="TIGR01135">
    <property type="entry name" value="glmS"/>
    <property type="match status" value="1"/>
</dbReference>
<dbReference type="HAMAP" id="MF_00164">
    <property type="entry name" value="GlmS"/>
    <property type="match status" value="1"/>
</dbReference>
<dbReference type="EC" id="2.6.1.16" evidence="3 10"/>
<evidence type="ECO:0000313" key="14">
    <source>
        <dbReference type="Proteomes" id="UP000198528"/>
    </source>
</evidence>
<feature type="active site" description="For Fru-6P isomerization activity" evidence="10">
    <location>
        <position position="610"/>
    </location>
</feature>
<dbReference type="InterPro" id="IPR029055">
    <property type="entry name" value="Ntn_hydrolases_N"/>
</dbReference>
<dbReference type="CDD" id="cd05009">
    <property type="entry name" value="SIS_GlmS_GlmD_2"/>
    <property type="match status" value="1"/>
</dbReference>
<comment type="subcellular location">
    <subcellularLocation>
        <location evidence="2 10">Cytoplasm</location>
    </subcellularLocation>
</comment>
<gene>
    <name evidence="10" type="primary">glmS</name>
    <name evidence="13" type="ORF">SAMN04487824_11430</name>
</gene>
<evidence type="ECO:0000256" key="9">
    <source>
        <dbReference type="ARBA" id="ARBA00022962"/>
    </source>
</evidence>
<evidence type="ECO:0000259" key="12">
    <source>
        <dbReference type="PROSITE" id="PS51464"/>
    </source>
</evidence>
<feature type="domain" description="SIS" evidence="12">
    <location>
        <begin position="291"/>
        <end position="430"/>
    </location>
</feature>
<evidence type="ECO:0000313" key="13">
    <source>
        <dbReference type="EMBL" id="SDC42806.1"/>
    </source>
</evidence>
<comment type="subunit">
    <text evidence="10">Homodimer.</text>
</comment>
<sequence>MCGVIGYTGKGEAIDFLLYGLQTLEYRGYDSAGVAVLSPDDNLHLVKVAGRVAALKERCDAANLVGTTGIGHTRWATHGAPTDRNAHPHTSCDGRIAVVHNGIIENYETLRRQLMAEGHSFKSDTDTEVVAHLIEDAWRGPARGDLASAVRYACDRLEGSWALGVVCADCPGEVVVTRKASPLVVASTKDGAYAASDVMPLAKATSHCLQLDDYDIATLHEDGTIDIVDREGNAVEHPKPLDIDWDASAATLGGYSDFMAKEIAEQPAAISRLLKDRLGKHGVELDELSMSNDDLAAIDRVYMVACGTSYHVSLIARELVQDWAKIPVFCEYASELNYKEPLVTDHTLCVIITQSGETADTLTAARRMKALGCKVFAITNVLGSSAARESDGTMYIQAGPEVCVASTKAYTAQMVASALLALRLALANGSMDEDEVRGHFASLEQVPGLMEEVISRRWQDKQAARVFRNAKSALFLGRGVNSTTAYEGALKLKEISYLHAEAYPAGEMKHGPIALLEPGFPVVAIVPADHVHDKTVSNIEESIARGATVVAVATDGDERVAKLCENVLWIPPCPEEWIVPLVAVVHLQLLARYVARARGCDVDKPRNLAKSVTVE</sequence>
<dbReference type="GO" id="GO:0005975">
    <property type="term" value="P:carbohydrate metabolic process"/>
    <property type="evidence" value="ECO:0007669"/>
    <property type="project" value="UniProtKB-UniRule"/>
</dbReference>
<feature type="domain" description="Glutamine amidotransferase type-2" evidence="11">
    <location>
        <begin position="2"/>
        <end position="222"/>
    </location>
</feature>
<evidence type="ECO:0000256" key="5">
    <source>
        <dbReference type="ARBA" id="ARBA00022490"/>
    </source>
</evidence>
<dbReference type="InterPro" id="IPR046348">
    <property type="entry name" value="SIS_dom_sf"/>
</dbReference>
<dbReference type="FunFam" id="3.60.20.10:FF:000006">
    <property type="entry name" value="Glutamine--fructose-6-phosphate aminotransferase [isomerizing]"/>
    <property type="match status" value="1"/>
</dbReference>
<dbReference type="RefSeq" id="WP_090846829.1">
    <property type="nucleotide sequence ID" value="NZ_FMZL01000014.1"/>
</dbReference>
<dbReference type="Pfam" id="PF13522">
    <property type="entry name" value="GATase_6"/>
    <property type="match status" value="1"/>
</dbReference>
<dbReference type="AlphaFoldDB" id="A0A1G6LJN0"/>
<dbReference type="FunFam" id="3.40.50.10490:FF:000001">
    <property type="entry name" value="Glutamine--fructose-6-phosphate aminotransferase [isomerizing]"/>
    <property type="match status" value="1"/>
</dbReference>
<dbReference type="NCBIfam" id="NF001484">
    <property type="entry name" value="PRK00331.1"/>
    <property type="match status" value="1"/>
</dbReference>
<dbReference type="EMBL" id="FMZL01000014">
    <property type="protein sequence ID" value="SDC42806.1"/>
    <property type="molecule type" value="Genomic_DNA"/>
</dbReference>
<evidence type="ECO:0000256" key="10">
    <source>
        <dbReference type="HAMAP-Rule" id="MF_00164"/>
    </source>
</evidence>
<comment type="function">
    <text evidence="10">Catalyzes the first step in hexosamine metabolism, converting fructose-6P into glucosamine-6P using glutamine as a nitrogen source.</text>
</comment>
<dbReference type="GO" id="GO:0004360">
    <property type="term" value="F:glutamine-fructose-6-phosphate transaminase (isomerizing) activity"/>
    <property type="evidence" value="ECO:0007669"/>
    <property type="project" value="UniProtKB-UniRule"/>
</dbReference>
<dbReference type="Pfam" id="PF01380">
    <property type="entry name" value="SIS"/>
    <property type="match status" value="2"/>
</dbReference>
<dbReference type="PROSITE" id="PS51464">
    <property type="entry name" value="SIS"/>
    <property type="match status" value="2"/>
</dbReference>
<evidence type="ECO:0000256" key="6">
    <source>
        <dbReference type="ARBA" id="ARBA00022576"/>
    </source>
</evidence>
<evidence type="ECO:0000256" key="3">
    <source>
        <dbReference type="ARBA" id="ARBA00012916"/>
    </source>
</evidence>
<dbReference type="InterPro" id="IPR035466">
    <property type="entry name" value="GlmS/AgaS_SIS"/>
</dbReference>
<name>A0A1G6LJN0_9ACTN</name>
<dbReference type="InterPro" id="IPR005855">
    <property type="entry name" value="GFAT"/>
</dbReference>
<dbReference type="Proteomes" id="UP000198528">
    <property type="component" value="Unassembled WGS sequence"/>
</dbReference>
<dbReference type="PANTHER" id="PTHR10937:SF0">
    <property type="entry name" value="GLUTAMINE--FRUCTOSE-6-PHOSPHATE TRANSAMINASE (ISOMERIZING)"/>
    <property type="match status" value="1"/>
</dbReference>
<dbReference type="GO" id="GO:0006002">
    <property type="term" value="P:fructose 6-phosphate metabolic process"/>
    <property type="evidence" value="ECO:0007669"/>
    <property type="project" value="TreeGrafter"/>
</dbReference>
<keyword evidence="6 10" id="KW-0032">Aminotransferase</keyword>
<evidence type="ECO:0000256" key="7">
    <source>
        <dbReference type="ARBA" id="ARBA00022679"/>
    </source>
</evidence>
<dbReference type="STRING" id="604330.SAMN04489857_2082"/>
<keyword evidence="7 10" id="KW-0808">Transferase</keyword>
<dbReference type="SUPFAM" id="SSF53697">
    <property type="entry name" value="SIS domain"/>
    <property type="match status" value="1"/>
</dbReference>
<proteinExistence type="inferred from homology"/>
<dbReference type="GO" id="GO:0097367">
    <property type="term" value="F:carbohydrate derivative binding"/>
    <property type="evidence" value="ECO:0007669"/>
    <property type="project" value="InterPro"/>
</dbReference>
<dbReference type="CDD" id="cd05008">
    <property type="entry name" value="SIS_GlmS_GlmD_1"/>
    <property type="match status" value="1"/>
</dbReference>
<dbReference type="SUPFAM" id="SSF56235">
    <property type="entry name" value="N-terminal nucleophile aminohydrolases (Ntn hydrolases)"/>
    <property type="match status" value="1"/>
</dbReference>
<evidence type="ECO:0000256" key="1">
    <source>
        <dbReference type="ARBA" id="ARBA00001031"/>
    </source>
</evidence>
<dbReference type="InterPro" id="IPR017932">
    <property type="entry name" value="GATase_2_dom"/>
</dbReference>